<sequence length="117" mass="12996">MQLRYRGQAVAACGGEEIEDLRNLAGTADIDEGLLRGAQRQRIRATTQFEAMCCKTHVLQLRGHLLIDLPQLAVLPSERDDQHGQQQGDNGEQDALEHRSSLNTALGRTYPNWRAGC</sequence>
<evidence type="ECO:0000313" key="3">
    <source>
        <dbReference type="Proteomes" id="UP000243478"/>
    </source>
</evidence>
<dbReference type="Proteomes" id="UP000243478">
    <property type="component" value="Unassembled WGS sequence"/>
</dbReference>
<comment type="caution">
    <text evidence="2">The sequence shown here is derived from an EMBL/GenBank/DDBJ whole genome shotgun (WGS) entry which is preliminary data.</text>
</comment>
<gene>
    <name evidence="2" type="ORF">VM57_06735</name>
</gene>
<organism evidence="2 3">
    <name type="scientific">Stenotrophomonas maltophilia</name>
    <name type="common">Pseudomonas maltophilia</name>
    <name type="synonym">Xanthomonas maltophilia</name>
    <dbReference type="NCBI Taxonomy" id="40324"/>
    <lineage>
        <taxon>Bacteria</taxon>
        <taxon>Pseudomonadati</taxon>
        <taxon>Pseudomonadota</taxon>
        <taxon>Gammaproteobacteria</taxon>
        <taxon>Lysobacterales</taxon>
        <taxon>Lysobacteraceae</taxon>
        <taxon>Stenotrophomonas</taxon>
        <taxon>Stenotrophomonas maltophilia group</taxon>
    </lineage>
</organism>
<accession>A0A0F5ZNX9</accession>
<protein>
    <submittedName>
        <fullName evidence="2">Uncharacterized protein</fullName>
    </submittedName>
</protein>
<proteinExistence type="predicted"/>
<evidence type="ECO:0000256" key="1">
    <source>
        <dbReference type="SAM" id="MobiDB-lite"/>
    </source>
</evidence>
<dbReference type="PATRIC" id="fig|40324.63.peg.2531"/>
<evidence type="ECO:0000313" key="2">
    <source>
        <dbReference type="EMBL" id="KKD57451.1"/>
    </source>
</evidence>
<dbReference type="EMBL" id="JZRZ01000013">
    <property type="protein sequence ID" value="KKD57451.1"/>
    <property type="molecule type" value="Genomic_DNA"/>
</dbReference>
<reference evidence="2 3" key="1">
    <citation type="submission" date="2015-03" db="EMBL/GenBank/DDBJ databases">
        <title>Draft genome of Stenotrophomonas maltophila isolated from urine specimen.</title>
        <authorList>
            <person name="Murugan N."/>
            <person name="Malathi J."/>
            <person name="Umashankar V."/>
            <person name="Madhavan H."/>
        </authorList>
    </citation>
    <scope>NUCLEOTIDE SEQUENCE [LARGE SCALE GENOMIC DNA]</scope>
    <source>
        <strain evidence="2 3">JMNMN1</strain>
    </source>
</reference>
<feature type="region of interest" description="Disordered" evidence="1">
    <location>
        <begin position="77"/>
        <end position="103"/>
    </location>
</feature>
<dbReference type="AlphaFoldDB" id="A0A0F5ZNX9"/>
<name>A0A0F5ZNX9_STEMA</name>